<evidence type="ECO:0000256" key="2">
    <source>
        <dbReference type="SAM" id="Phobius"/>
    </source>
</evidence>
<dbReference type="EMBL" id="LQMQ01000002">
    <property type="protein sequence ID" value="KUO42617.1"/>
    <property type="molecule type" value="Genomic_DNA"/>
</dbReference>
<feature type="transmembrane region" description="Helical" evidence="2">
    <location>
        <begin position="6"/>
        <end position="27"/>
    </location>
</feature>
<proteinExistence type="predicted"/>
<keyword evidence="2" id="KW-0472">Membrane</keyword>
<organism evidence="3 4">
    <name type="scientific">Hadarchaeum yellowstonense</name>
    <dbReference type="NCBI Taxonomy" id="1776334"/>
    <lineage>
        <taxon>Archaea</taxon>
        <taxon>Methanobacteriati</taxon>
        <taxon>Candidatus Hadarchaeota</taxon>
        <taxon>Candidatus Hadarchaeia</taxon>
        <taxon>Candidatus Hadarchaeales</taxon>
        <taxon>Candidatus Hadarchaeaceae</taxon>
        <taxon>Candidatus Hadarchaeum</taxon>
    </lineage>
</organism>
<name>A0A147K1M3_HADYE</name>
<keyword evidence="2" id="KW-1133">Transmembrane helix</keyword>
<feature type="transmembrane region" description="Helical" evidence="2">
    <location>
        <begin position="39"/>
        <end position="58"/>
    </location>
</feature>
<dbReference type="STRING" id="1776334.APZ16_01725"/>
<dbReference type="Proteomes" id="UP000074294">
    <property type="component" value="Unassembled WGS sequence"/>
</dbReference>
<evidence type="ECO:0000256" key="1">
    <source>
        <dbReference type="SAM" id="MobiDB-lite"/>
    </source>
</evidence>
<accession>A0A147K1M3</accession>
<comment type="caution">
    <text evidence="3">The sequence shown here is derived from an EMBL/GenBank/DDBJ whole genome shotgun (WGS) entry which is preliminary data.</text>
</comment>
<feature type="transmembrane region" description="Helical" evidence="2">
    <location>
        <begin position="70"/>
        <end position="94"/>
    </location>
</feature>
<sequence length="125" mass="13421">MLEIVGYVILGLILVMVPGFLLSIVLYPRRENLDSWSRAAASLGLGAMLAALVGYVVSIPGLSSLSLESFTIATSLLCIVLIIMAYLRGGFAVLRGYKGRLLRGQQKGETAEEPQARPPEEAKSL</sequence>
<keyword evidence="2" id="KW-0812">Transmembrane</keyword>
<gene>
    <name evidence="3" type="ORF">APZ16_01725</name>
</gene>
<evidence type="ECO:0000313" key="3">
    <source>
        <dbReference type="EMBL" id="KUO42617.1"/>
    </source>
</evidence>
<evidence type="ECO:0000313" key="4">
    <source>
        <dbReference type="Proteomes" id="UP000074294"/>
    </source>
</evidence>
<feature type="compositionally biased region" description="Basic and acidic residues" evidence="1">
    <location>
        <begin position="114"/>
        <end position="125"/>
    </location>
</feature>
<feature type="region of interest" description="Disordered" evidence="1">
    <location>
        <begin position="104"/>
        <end position="125"/>
    </location>
</feature>
<reference evidence="3 4" key="1">
    <citation type="journal article" date="2016" name="Nat. Microbiol.">
        <title>Genomic inference of the metabolism of cosmopolitan subsurface Archaea, Hadesarchaea.</title>
        <authorList>
            <person name="Baker B.J."/>
            <person name="Saw J.H."/>
            <person name="Lind A.E."/>
            <person name="Lazar C.S."/>
            <person name="Hinrichs K.-U."/>
            <person name="Teske A.P."/>
            <person name="Ettema T.J."/>
        </authorList>
    </citation>
    <scope>NUCLEOTIDE SEQUENCE [LARGE SCALE GENOMIC DNA]</scope>
</reference>
<protein>
    <submittedName>
        <fullName evidence="3">Uncharacterized protein</fullName>
    </submittedName>
</protein>
<dbReference type="AlphaFoldDB" id="A0A147K1M3"/>